<dbReference type="InterPro" id="IPR019775">
    <property type="entry name" value="WD40_repeat_CS"/>
</dbReference>
<feature type="compositionally biased region" description="Polar residues" evidence="4">
    <location>
        <begin position="1170"/>
        <end position="1187"/>
    </location>
</feature>
<name>D3AW44_HETP5</name>
<keyword evidence="6" id="KW-1185">Reference proteome</keyword>
<feature type="region of interest" description="Disordered" evidence="4">
    <location>
        <begin position="81"/>
        <end position="192"/>
    </location>
</feature>
<keyword evidence="2" id="KW-0677">Repeat</keyword>
<dbReference type="SMART" id="SM00320">
    <property type="entry name" value="WD40"/>
    <property type="match status" value="2"/>
</dbReference>
<dbReference type="InterPro" id="IPR015943">
    <property type="entry name" value="WD40/YVTN_repeat-like_dom_sf"/>
</dbReference>
<dbReference type="GeneID" id="31355846"/>
<feature type="compositionally biased region" description="Low complexity" evidence="4">
    <location>
        <begin position="1281"/>
        <end position="1292"/>
    </location>
</feature>
<dbReference type="InterPro" id="IPR036322">
    <property type="entry name" value="WD40_repeat_dom_sf"/>
</dbReference>
<dbReference type="RefSeq" id="XP_020438622.1">
    <property type="nucleotide sequence ID" value="XM_020571348.1"/>
</dbReference>
<dbReference type="EMBL" id="ADBJ01000002">
    <property type="protein sequence ID" value="EFA86517.1"/>
    <property type="molecule type" value="Genomic_DNA"/>
</dbReference>
<keyword evidence="1 3" id="KW-0853">WD repeat</keyword>
<sequence>MNLRGLSVWNIDMLSPQQAIQSQLMWDSIDINKQIFIDSIVKYSYKMLKIGVCSNIKISNTQSAAYHSIVSSTVIKITENDHHHHHHHQNGSVANPSITLNGGAQQLSSSSSSDQTSFSPQLSNSGVYHHVSTHQSSPSSGGIIVVPSGSGSDSTGGSGSGSGSGTGGSGSSATSNSNQDANQISIGSGSGQSSIQFQTHNGVINGSAISTNSIDSPLFTTPIFTSVCFHPTAPIVYVSVRNEIYSNGPNASPSNTSKILVGFSDEGLIYQWDTESHKLLTIVHPLKQFDNRAVTCRTNSQKMLFYSKANSKDINVVDCQIKGSLPYKLKGHKRPLSSLAHHPTKSILASVSVDGSLKIWETRSQMANHNLEDFVSYENSRNIEHSNNFFLAFEATQGKYMVMTGSSGLTLVYGDITAGGSPEIIANGFICRGNTILSVTHHPQLPIFFVLSVNINGVEELSAWEVNQQMKSVVQSNQVPTYIPSPHNDTLHYLSKYAKPLSTPKLNPIQVIFHPTRNYLTFQWDLAQLGGSLLGIRHINQFIYSINSFDHLQSSFPLVSTVPLPLGFFLTPEHTFNYPPELIFFDGTYLKSYIPLNGVQKRLITNPLIPIGQDELCKPKSFNYNTEFQLVSLIYDSYSTTTQTMLSKYLICDVSGGINQQGDGIDSVILSTKPVQILVLGLDGKLAKIASVTAQGLSSFKSTQLAPRVTSVYKTPLNEGRVVQYFSHDTSSLYFSKNINSSVGIDNYAVDTSRALNLYKNENVLRIEWQSDQHNNSVCAIMTDMRIVITNSRLSIITQTRIPPGHRSDSRYFGSIYWLEWTLIYTTPTNIMYMTMQNNLAPRPIFSISLSPVYLATVLPDRILYGYAGVGVPGRFDTTIHCLSTGLLEPLIAGLLALPSWLSPDKRTIGLYLQNVVSRFDHSRCSRYILDRLRERGFADLAYSLANQMRPCQNKLSSVEKFRLAWQSKQYVDAHRYLTEEYNKASKESDRRQLTKLKEYIRDFGRECMNAGYYQLAKECFVILGESIYLLQISILLNDRDAIQQLKKDAELSNDQVMVAACERFLNKKVSTPPKINPPVIKILPWEPTASINVGVKIGADYLSPMNLNSINRYFPITVSFSNTASSHGTTRHKLRAPDERWPPEDFKHSVALSPPRTLMSLVANKLSTKTHMSSTQTLRRSPSAENITKIKEFSKTTGANTDSDVEFEDFDSGSDSASGADADVDSETEEDLKLVQKTIEDQMKAALESVQSHDDVDSITTDHEDEQSTSSSPPQPNPLTPSSLTPVTSLLNDTHLTP</sequence>
<evidence type="ECO:0000256" key="4">
    <source>
        <dbReference type="SAM" id="MobiDB-lite"/>
    </source>
</evidence>
<dbReference type="PANTHER" id="PTHR19879">
    <property type="entry name" value="TRANSCRIPTION INITIATION FACTOR TFIID"/>
    <property type="match status" value="1"/>
</dbReference>
<feature type="compositionally biased region" description="Basic and acidic residues" evidence="4">
    <location>
        <begin position="1252"/>
        <end position="1263"/>
    </location>
</feature>
<feature type="compositionally biased region" description="Gly residues" evidence="4">
    <location>
        <begin position="154"/>
        <end position="170"/>
    </location>
</feature>
<dbReference type="SUPFAM" id="SSF50978">
    <property type="entry name" value="WD40 repeat-like"/>
    <property type="match status" value="1"/>
</dbReference>
<dbReference type="PROSITE" id="PS50294">
    <property type="entry name" value="WD_REPEATS_REGION"/>
    <property type="match status" value="1"/>
</dbReference>
<feature type="region of interest" description="Disordered" evidence="4">
    <location>
        <begin position="1245"/>
        <end position="1299"/>
    </location>
</feature>
<dbReference type="OMA" id="RECMNAG"/>
<organism evidence="5 6">
    <name type="scientific">Heterostelium pallidum (strain ATCC 26659 / Pp 5 / PN500)</name>
    <name type="common">Cellular slime mold</name>
    <name type="synonym">Polysphondylium pallidum</name>
    <dbReference type="NCBI Taxonomy" id="670386"/>
    <lineage>
        <taxon>Eukaryota</taxon>
        <taxon>Amoebozoa</taxon>
        <taxon>Evosea</taxon>
        <taxon>Eumycetozoa</taxon>
        <taxon>Dictyostelia</taxon>
        <taxon>Acytosteliales</taxon>
        <taxon>Acytosteliaceae</taxon>
        <taxon>Heterostelium</taxon>
    </lineage>
</organism>
<evidence type="ECO:0000313" key="6">
    <source>
        <dbReference type="Proteomes" id="UP000001396"/>
    </source>
</evidence>
<dbReference type="GO" id="GO:0005669">
    <property type="term" value="C:transcription factor TFIID complex"/>
    <property type="evidence" value="ECO:0007669"/>
    <property type="project" value="TreeGrafter"/>
</dbReference>
<evidence type="ECO:0000256" key="3">
    <source>
        <dbReference type="PROSITE-ProRule" id="PRU00221"/>
    </source>
</evidence>
<evidence type="ECO:0000256" key="2">
    <source>
        <dbReference type="ARBA" id="ARBA00022737"/>
    </source>
</evidence>
<feature type="repeat" description="WD" evidence="3">
    <location>
        <begin position="329"/>
        <end position="370"/>
    </location>
</feature>
<feature type="compositionally biased region" description="Polar residues" evidence="4">
    <location>
        <begin position="90"/>
        <end position="104"/>
    </location>
</feature>
<dbReference type="GO" id="GO:0016251">
    <property type="term" value="F:RNA polymerase II general transcription initiation factor activity"/>
    <property type="evidence" value="ECO:0007669"/>
    <property type="project" value="TreeGrafter"/>
</dbReference>
<accession>D3AW44</accession>
<feature type="compositionally biased region" description="Low complexity" evidence="4">
    <location>
        <begin position="105"/>
        <end position="123"/>
    </location>
</feature>
<reference evidence="5 6" key="1">
    <citation type="journal article" date="2011" name="Genome Res.">
        <title>Phylogeny-wide analysis of social amoeba genomes highlights ancient origins for complex intercellular communication.</title>
        <authorList>
            <person name="Heidel A.J."/>
            <person name="Lawal H.M."/>
            <person name="Felder M."/>
            <person name="Schilde C."/>
            <person name="Helps N.R."/>
            <person name="Tunggal B."/>
            <person name="Rivero F."/>
            <person name="John U."/>
            <person name="Schleicher M."/>
            <person name="Eichinger L."/>
            <person name="Platzer M."/>
            <person name="Noegel A.A."/>
            <person name="Schaap P."/>
            <person name="Gloeckner G."/>
        </authorList>
    </citation>
    <scope>NUCLEOTIDE SEQUENCE [LARGE SCALE GENOMIC DNA]</scope>
    <source>
        <strain evidence="6">ATCC 26659 / Pp 5 / PN500</strain>
    </source>
</reference>
<evidence type="ECO:0000256" key="1">
    <source>
        <dbReference type="ARBA" id="ARBA00022574"/>
    </source>
</evidence>
<feature type="region of interest" description="Disordered" evidence="4">
    <location>
        <begin position="1170"/>
        <end position="1233"/>
    </location>
</feature>
<comment type="caution">
    <text evidence="5">The sequence shown here is derived from an EMBL/GenBank/DDBJ whole genome shotgun (WGS) entry which is preliminary data.</text>
</comment>
<dbReference type="InterPro" id="IPR001680">
    <property type="entry name" value="WD40_rpt"/>
</dbReference>
<dbReference type="Pfam" id="PF00400">
    <property type="entry name" value="WD40"/>
    <property type="match status" value="1"/>
</dbReference>
<feature type="compositionally biased region" description="Acidic residues" evidence="4">
    <location>
        <begin position="1204"/>
        <end position="1213"/>
    </location>
</feature>
<dbReference type="InParanoid" id="D3AW44"/>
<evidence type="ECO:0000313" key="5">
    <source>
        <dbReference type="EMBL" id="EFA86517.1"/>
    </source>
</evidence>
<feature type="compositionally biased region" description="Low complexity" evidence="4">
    <location>
        <begin position="136"/>
        <end position="153"/>
    </location>
</feature>
<dbReference type="STRING" id="670386.D3AW44"/>
<gene>
    <name evidence="5" type="ORF">PPL_00312</name>
</gene>
<dbReference type="Gene3D" id="1.25.40.470">
    <property type="match status" value="1"/>
</dbReference>
<dbReference type="GO" id="GO:0006367">
    <property type="term" value="P:transcription initiation at RNA polymerase II promoter"/>
    <property type="evidence" value="ECO:0007669"/>
    <property type="project" value="TreeGrafter"/>
</dbReference>
<feature type="compositionally biased region" description="Low complexity" evidence="4">
    <location>
        <begin position="171"/>
        <end position="192"/>
    </location>
</feature>
<dbReference type="Proteomes" id="UP000001396">
    <property type="component" value="Unassembled WGS sequence"/>
</dbReference>
<dbReference type="Gene3D" id="2.130.10.10">
    <property type="entry name" value="YVTN repeat-like/Quinoprotein amine dehydrogenase"/>
    <property type="match status" value="1"/>
</dbReference>
<dbReference type="PANTHER" id="PTHR19879:SF1">
    <property type="entry name" value="CANNONBALL-RELATED"/>
    <property type="match status" value="1"/>
</dbReference>
<dbReference type="PROSITE" id="PS00678">
    <property type="entry name" value="WD_REPEATS_1"/>
    <property type="match status" value="1"/>
</dbReference>
<dbReference type="PROSITE" id="PS50082">
    <property type="entry name" value="WD_REPEATS_2"/>
    <property type="match status" value="1"/>
</dbReference>
<proteinExistence type="predicted"/>
<protein>
    <submittedName>
        <fullName evidence="5">WD40 repeat-containing protein</fullName>
    </submittedName>
</protein>